<feature type="domain" description="TtsA-like Glycoside hydrolase family 108" evidence="1">
    <location>
        <begin position="16"/>
        <end position="98"/>
    </location>
</feature>
<protein>
    <submittedName>
        <fullName evidence="3">Predicted Peptidoglycan domain-containing protein</fullName>
    </submittedName>
</protein>
<dbReference type="InterPro" id="IPR018537">
    <property type="entry name" value="Peptidoglycan-bd_3"/>
</dbReference>
<evidence type="ECO:0000313" key="4">
    <source>
        <dbReference type="Proteomes" id="UP000190044"/>
    </source>
</evidence>
<feature type="domain" description="Peptidoglycan binding" evidence="2">
    <location>
        <begin position="102"/>
        <end position="184"/>
    </location>
</feature>
<accession>A0A1T4ZU18</accession>
<name>A0A1T4ZU18_9SPHN</name>
<gene>
    <name evidence="3" type="ORF">SAMN06295937_1001174</name>
</gene>
<dbReference type="Pfam" id="PF09374">
    <property type="entry name" value="PG_binding_3"/>
    <property type="match status" value="1"/>
</dbReference>
<evidence type="ECO:0000313" key="3">
    <source>
        <dbReference type="EMBL" id="SKB26251.1"/>
    </source>
</evidence>
<dbReference type="InterPro" id="IPR008565">
    <property type="entry name" value="TtsA-like_GH18_dom"/>
</dbReference>
<keyword evidence="4" id="KW-1185">Reference proteome</keyword>
<dbReference type="Proteomes" id="UP000190044">
    <property type="component" value="Unassembled WGS sequence"/>
</dbReference>
<dbReference type="Pfam" id="PF05838">
    <property type="entry name" value="Glyco_hydro_108"/>
    <property type="match status" value="1"/>
</dbReference>
<dbReference type="RefSeq" id="WP_245798493.1">
    <property type="nucleotide sequence ID" value="NZ_FUYP01000001.1"/>
</dbReference>
<dbReference type="InterPro" id="IPR023346">
    <property type="entry name" value="Lysozyme-like_dom_sf"/>
</dbReference>
<sequence length="189" mass="20585">MPRCKPPRVDLVALVEALIDREGHYVNHPAHRGGATCWGIAEAVARAAGYTGEMRDLPRETAASIYRDVYWQSPGFDRVALRAPLVAAELFDIAAHMGTAVAASLLQRSLNALNCGARDYPDIAVDCMIGPRSLFALDGLLGRRGAAGETVLLRAIDALKGERYIAFAERRPSQEIFLYGWLANHLARG</sequence>
<dbReference type="AlphaFoldDB" id="A0A1T4ZU18"/>
<dbReference type="CDD" id="cd13926">
    <property type="entry name" value="N-acetylmuramidase_GH108"/>
    <property type="match status" value="1"/>
</dbReference>
<organism evidence="3 4">
    <name type="scientific">Sphingopyxis flava</name>
    <dbReference type="NCBI Taxonomy" id="1507287"/>
    <lineage>
        <taxon>Bacteria</taxon>
        <taxon>Pseudomonadati</taxon>
        <taxon>Pseudomonadota</taxon>
        <taxon>Alphaproteobacteria</taxon>
        <taxon>Sphingomonadales</taxon>
        <taxon>Sphingomonadaceae</taxon>
        <taxon>Sphingopyxis</taxon>
    </lineage>
</organism>
<dbReference type="Gene3D" id="1.20.141.10">
    <property type="entry name" value="Chitosanase, subunit A, domain 1"/>
    <property type="match status" value="1"/>
</dbReference>
<evidence type="ECO:0000259" key="1">
    <source>
        <dbReference type="Pfam" id="PF05838"/>
    </source>
</evidence>
<evidence type="ECO:0000259" key="2">
    <source>
        <dbReference type="Pfam" id="PF09374"/>
    </source>
</evidence>
<proteinExistence type="predicted"/>
<dbReference type="EMBL" id="FUYP01000001">
    <property type="protein sequence ID" value="SKB26251.1"/>
    <property type="molecule type" value="Genomic_DNA"/>
</dbReference>
<reference evidence="4" key="1">
    <citation type="submission" date="2017-02" db="EMBL/GenBank/DDBJ databases">
        <authorList>
            <person name="Varghese N."/>
            <person name="Submissions S."/>
        </authorList>
    </citation>
    <scope>NUCLEOTIDE SEQUENCE [LARGE SCALE GENOMIC DNA]</scope>
    <source>
        <strain evidence="4">R11H</strain>
    </source>
</reference>
<dbReference type="SUPFAM" id="SSF53955">
    <property type="entry name" value="Lysozyme-like"/>
    <property type="match status" value="1"/>
</dbReference>